<evidence type="ECO:0000313" key="4">
    <source>
        <dbReference type="Proteomes" id="UP001642360"/>
    </source>
</evidence>
<dbReference type="SUPFAM" id="SSF53901">
    <property type="entry name" value="Thiolase-like"/>
    <property type="match status" value="1"/>
</dbReference>
<keyword evidence="1" id="KW-0808">Transferase</keyword>
<sequence>MEFYELPYLTAVTSLLEKYGIDPKQIGRPEVGSETVIDKSKSIKTFLMQIFEGCGNTDIEGVDSTTACYGGTATLFNCVNWVYAEGLARPTGGAAAIAMLIGPDAPIAFESKFREVICHMLMIFTSPTLLVNIRDIS</sequence>
<dbReference type="InterPro" id="IPR013528">
    <property type="entry name" value="HMG_CoA_synth_N"/>
</dbReference>
<evidence type="ECO:0000259" key="2">
    <source>
        <dbReference type="Pfam" id="PF01154"/>
    </source>
</evidence>
<dbReference type="PANTHER" id="PTHR43323">
    <property type="entry name" value="3-HYDROXY-3-METHYLGLUTARYL COENZYME A SYNTHASE"/>
    <property type="match status" value="1"/>
</dbReference>
<proteinExistence type="predicted"/>
<protein>
    <recommendedName>
        <fullName evidence="2">Hydroxymethylglutaryl-coenzyme A synthase N-terminal domain-containing protein</fullName>
    </recommendedName>
</protein>
<dbReference type="PANTHER" id="PTHR43323:SF2">
    <property type="entry name" value="HYDROXYMETHYLGLUTARYL-COA SYNTHASE"/>
    <property type="match status" value="1"/>
</dbReference>
<name>A0ABC8UVS0_9AQUA</name>
<dbReference type="EMBL" id="CAUOFW020009204">
    <property type="protein sequence ID" value="CAK9185171.1"/>
    <property type="molecule type" value="Genomic_DNA"/>
</dbReference>
<dbReference type="Proteomes" id="UP001642360">
    <property type="component" value="Unassembled WGS sequence"/>
</dbReference>
<organism evidence="3 4">
    <name type="scientific">Ilex paraguariensis</name>
    <name type="common">yerba mate</name>
    <dbReference type="NCBI Taxonomy" id="185542"/>
    <lineage>
        <taxon>Eukaryota</taxon>
        <taxon>Viridiplantae</taxon>
        <taxon>Streptophyta</taxon>
        <taxon>Embryophyta</taxon>
        <taxon>Tracheophyta</taxon>
        <taxon>Spermatophyta</taxon>
        <taxon>Magnoliopsida</taxon>
        <taxon>eudicotyledons</taxon>
        <taxon>Gunneridae</taxon>
        <taxon>Pentapetalae</taxon>
        <taxon>asterids</taxon>
        <taxon>campanulids</taxon>
        <taxon>Aquifoliales</taxon>
        <taxon>Aquifoliaceae</taxon>
        <taxon>Ilex</taxon>
    </lineage>
</organism>
<gene>
    <name evidence="3" type="ORF">ILEXP_LOCUS55548</name>
</gene>
<dbReference type="Gene3D" id="3.40.47.10">
    <property type="match status" value="1"/>
</dbReference>
<reference evidence="3 4" key="1">
    <citation type="submission" date="2024-02" db="EMBL/GenBank/DDBJ databases">
        <authorList>
            <person name="Vignale AGUSTIN F."/>
            <person name="Sosa J E."/>
            <person name="Modenutti C."/>
        </authorList>
    </citation>
    <scope>NUCLEOTIDE SEQUENCE [LARGE SCALE GENOMIC DNA]</scope>
</reference>
<dbReference type="AlphaFoldDB" id="A0ABC8UVS0"/>
<evidence type="ECO:0000256" key="1">
    <source>
        <dbReference type="ARBA" id="ARBA00022679"/>
    </source>
</evidence>
<dbReference type="Pfam" id="PF01154">
    <property type="entry name" value="HMG_CoA_synt_N"/>
    <property type="match status" value="1"/>
</dbReference>
<comment type="caution">
    <text evidence="3">The sequence shown here is derived from an EMBL/GenBank/DDBJ whole genome shotgun (WGS) entry which is preliminary data.</text>
</comment>
<evidence type="ECO:0000313" key="3">
    <source>
        <dbReference type="EMBL" id="CAK9185171.1"/>
    </source>
</evidence>
<feature type="domain" description="Hydroxymethylglutaryl-coenzyme A synthase N-terminal" evidence="2">
    <location>
        <begin position="9"/>
        <end position="82"/>
    </location>
</feature>
<dbReference type="GO" id="GO:0016740">
    <property type="term" value="F:transferase activity"/>
    <property type="evidence" value="ECO:0007669"/>
    <property type="project" value="UniProtKB-KW"/>
</dbReference>
<dbReference type="InterPro" id="IPR016039">
    <property type="entry name" value="Thiolase-like"/>
</dbReference>
<keyword evidence="4" id="KW-1185">Reference proteome</keyword>
<accession>A0ABC8UVS0</accession>